<feature type="domain" description="Plus3" evidence="7">
    <location>
        <begin position="249"/>
        <end position="381"/>
    </location>
</feature>
<dbReference type="Proteomes" id="UP000422736">
    <property type="component" value="Chromosome 3"/>
</dbReference>
<feature type="compositionally biased region" description="Low complexity" evidence="6">
    <location>
        <begin position="136"/>
        <end position="158"/>
    </location>
</feature>
<name>A0ABX6ETU4_KLUMA</name>
<keyword evidence="4" id="KW-0539">Nucleus</keyword>
<reference evidence="8 9" key="1">
    <citation type="submission" date="2016-03" db="EMBL/GenBank/DDBJ databases">
        <title>How can Kluyveromyces marxianus grow so fast - potential evolutionary course in Saccharomyces Complex revealed by comparative genomics.</title>
        <authorList>
            <person name="Mo W."/>
            <person name="Lu W."/>
            <person name="Yang X."/>
            <person name="Qi J."/>
            <person name="Lv H."/>
        </authorList>
    </citation>
    <scope>NUCLEOTIDE SEQUENCE [LARGE SCALE GENOMIC DNA]</scope>
    <source>
        <strain evidence="8 9">FIM1</strain>
    </source>
</reference>
<protein>
    <submittedName>
        <fullName evidence="8">RNA polymerase-associated protein RTF1</fullName>
    </submittedName>
</protein>
<organism evidence="8 9">
    <name type="scientific">Kluyveromyces marxianus</name>
    <name type="common">Yeast</name>
    <name type="synonym">Candida kefyr</name>
    <dbReference type="NCBI Taxonomy" id="4911"/>
    <lineage>
        <taxon>Eukaryota</taxon>
        <taxon>Fungi</taxon>
        <taxon>Dikarya</taxon>
        <taxon>Ascomycota</taxon>
        <taxon>Saccharomycotina</taxon>
        <taxon>Saccharomycetes</taxon>
        <taxon>Saccharomycetales</taxon>
        <taxon>Saccharomycetaceae</taxon>
        <taxon>Kluyveromyces</taxon>
    </lineage>
</organism>
<keyword evidence="3" id="KW-0804">Transcription</keyword>
<proteinExistence type="predicted"/>
<evidence type="ECO:0000256" key="6">
    <source>
        <dbReference type="SAM" id="MobiDB-lite"/>
    </source>
</evidence>
<dbReference type="PROSITE" id="PS51360">
    <property type="entry name" value="PLUS3"/>
    <property type="match status" value="1"/>
</dbReference>
<evidence type="ECO:0000256" key="2">
    <source>
        <dbReference type="ARBA" id="ARBA00023015"/>
    </source>
</evidence>
<feature type="coiled-coil region" evidence="5">
    <location>
        <begin position="431"/>
        <end position="458"/>
    </location>
</feature>
<feature type="compositionally biased region" description="Basic and acidic residues" evidence="6">
    <location>
        <begin position="194"/>
        <end position="203"/>
    </location>
</feature>
<feature type="compositionally biased region" description="Basic and acidic residues" evidence="6">
    <location>
        <begin position="159"/>
        <end position="173"/>
    </location>
</feature>
<dbReference type="EMBL" id="CP015056">
    <property type="protein sequence ID" value="QGN15723.1"/>
    <property type="molecule type" value="Genomic_DNA"/>
</dbReference>
<dbReference type="SMART" id="SM00719">
    <property type="entry name" value="Plus3"/>
    <property type="match status" value="1"/>
</dbReference>
<evidence type="ECO:0000256" key="5">
    <source>
        <dbReference type="SAM" id="Coils"/>
    </source>
</evidence>
<accession>A0ABX6ETU4</accession>
<evidence type="ECO:0000256" key="1">
    <source>
        <dbReference type="ARBA" id="ARBA00004123"/>
    </source>
</evidence>
<dbReference type="InterPro" id="IPR004343">
    <property type="entry name" value="Plus-3_dom"/>
</dbReference>
<evidence type="ECO:0000259" key="7">
    <source>
        <dbReference type="PROSITE" id="PS51360"/>
    </source>
</evidence>
<sequence length="569" mass="67119">MSDLDDDLLALAGAGTDDEEEEFLSTSKKRSRKDASEGKRRRIMGDEDEDEDDDDEDDDGYMPRDRYENDDDGDEEEEAEEVPFPLEGKYKDEKDRERLELLPEMERESILFERSQLMQKYQERKLLRQHARSIKQQQQQQRQDSKSTRASGRSTRTTGHSDLKQSKLSELKKQRAKKSGNYEFSDNESDDSNDNYRDDRRDEYDDEDDEESIYDDEEDDYDLGYGKTKRRSHHTDEVEWAEDDNLDRDSSLEDYNKIQVGRSFAAKFCFYPEFNKIVEGCYGRVNIGKDKHTGNSMYRMVKIERVFLQKPYNMGKFFTNQYFGVTQGKDRKIFQMSFFSDSPITQPEYERYLHALEKSDLNQPTPYTLNNKSKVLNEFVSEPLTPKLMDDIVRNRMVFNKKLSGTNAVMEKQVLKEKLQFAKETGDQKSADKYATQLRSLEKRLSSYEKHHENDQSDIKTLGALTSKNRKMNIDRIRHAEIVKRENGINTVDAKRDPFSRLKTRTKIYYQEIQQEENEKAREEARKQLEVQQEAEEQKKKDLLLAKFRRLGGLEEIINSLDLQLHFDI</sequence>
<dbReference type="InterPro" id="IPR036128">
    <property type="entry name" value="Plus3-like_sf"/>
</dbReference>
<comment type="subcellular location">
    <subcellularLocation>
        <location evidence="1">Nucleus</location>
    </subcellularLocation>
</comment>
<dbReference type="PANTHER" id="PTHR13115:SF8">
    <property type="entry name" value="RNA POLYMERASE-ASSOCIATED PROTEIN RTF1 HOMOLOG"/>
    <property type="match status" value="1"/>
</dbReference>
<feature type="region of interest" description="Disordered" evidence="6">
    <location>
        <begin position="128"/>
        <end position="238"/>
    </location>
</feature>
<evidence type="ECO:0000256" key="3">
    <source>
        <dbReference type="ARBA" id="ARBA00023163"/>
    </source>
</evidence>
<feature type="compositionally biased region" description="Acidic residues" evidence="6">
    <location>
        <begin position="204"/>
        <end position="222"/>
    </location>
</feature>
<dbReference type="Gene3D" id="3.90.70.200">
    <property type="entry name" value="Plus-3 domain"/>
    <property type="match status" value="1"/>
</dbReference>
<feature type="region of interest" description="Disordered" evidence="6">
    <location>
        <begin position="1"/>
        <end position="95"/>
    </location>
</feature>
<evidence type="ECO:0000256" key="4">
    <source>
        <dbReference type="ARBA" id="ARBA00023242"/>
    </source>
</evidence>
<feature type="compositionally biased region" description="Acidic residues" evidence="6">
    <location>
        <begin position="68"/>
        <end position="81"/>
    </location>
</feature>
<keyword evidence="9" id="KW-1185">Reference proteome</keyword>
<dbReference type="SUPFAM" id="SSF159042">
    <property type="entry name" value="Plus3-like"/>
    <property type="match status" value="1"/>
</dbReference>
<keyword evidence="5" id="KW-0175">Coiled coil</keyword>
<evidence type="ECO:0000313" key="9">
    <source>
        <dbReference type="Proteomes" id="UP000422736"/>
    </source>
</evidence>
<feature type="compositionally biased region" description="Acidic residues" evidence="6">
    <location>
        <begin position="46"/>
        <end position="60"/>
    </location>
</feature>
<keyword evidence="2" id="KW-0805">Transcription regulation</keyword>
<evidence type="ECO:0000313" key="8">
    <source>
        <dbReference type="EMBL" id="QGN15723.1"/>
    </source>
</evidence>
<dbReference type="PANTHER" id="PTHR13115">
    <property type="entry name" value="RNA POLYMERASE-ASSOCIATED PROTEIN RTF1 HOMOLOG"/>
    <property type="match status" value="1"/>
</dbReference>
<feature type="coiled-coil region" evidence="5">
    <location>
        <begin position="506"/>
        <end position="546"/>
    </location>
</feature>
<dbReference type="Pfam" id="PF03126">
    <property type="entry name" value="Plus-3"/>
    <property type="match status" value="1"/>
</dbReference>
<gene>
    <name evidence="8" type="primary">RTF1</name>
    <name evidence="8" type="ORF">FIM1_2416</name>
</gene>